<dbReference type="SMART" id="SM00027">
    <property type="entry name" value="EH"/>
    <property type="match status" value="1"/>
</dbReference>
<name>A0AAJ0GLT3_9PEZI</name>
<feature type="compositionally biased region" description="Polar residues" evidence="1">
    <location>
        <begin position="248"/>
        <end position="257"/>
    </location>
</feature>
<dbReference type="Pfam" id="PF12763">
    <property type="entry name" value="EH"/>
    <property type="match status" value="1"/>
</dbReference>
<dbReference type="Proteomes" id="UP001273166">
    <property type="component" value="Unassembled WGS sequence"/>
</dbReference>
<feature type="compositionally biased region" description="Basic residues" evidence="1">
    <location>
        <begin position="627"/>
        <end position="646"/>
    </location>
</feature>
<proteinExistence type="predicted"/>
<feature type="compositionally biased region" description="Polar residues" evidence="1">
    <location>
        <begin position="129"/>
        <end position="146"/>
    </location>
</feature>
<feature type="region of interest" description="Disordered" evidence="1">
    <location>
        <begin position="223"/>
        <end position="511"/>
    </location>
</feature>
<feature type="region of interest" description="Disordered" evidence="1">
    <location>
        <begin position="802"/>
        <end position="828"/>
    </location>
</feature>
<protein>
    <recommendedName>
        <fullName evidence="2">EH domain-containing protein</fullName>
    </recommendedName>
</protein>
<feature type="compositionally biased region" description="Polar residues" evidence="1">
    <location>
        <begin position="346"/>
        <end position="370"/>
    </location>
</feature>
<dbReference type="PROSITE" id="PS50031">
    <property type="entry name" value="EH"/>
    <property type="match status" value="1"/>
</dbReference>
<gene>
    <name evidence="3" type="ORF">B0T15DRAFT_562039</name>
</gene>
<feature type="compositionally biased region" description="Low complexity" evidence="1">
    <location>
        <begin position="17"/>
        <end position="39"/>
    </location>
</feature>
<feature type="region of interest" description="Disordered" evidence="1">
    <location>
        <begin position="699"/>
        <end position="727"/>
    </location>
</feature>
<keyword evidence="4" id="KW-1185">Reference proteome</keyword>
<organism evidence="3 4">
    <name type="scientific">Chaetomium strumarium</name>
    <dbReference type="NCBI Taxonomy" id="1170767"/>
    <lineage>
        <taxon>Eukaryota</taxon>
        <taxon>Fungi</taxon>
        <taxon>Dikarya</taxon>
        <taxon>Ascomycota</taxon>
        <taxon>Pezizomycotina</taxon>
        <taxon>Sordariomycetes</taxon>
        <taxon>Sordariomycetidae</taxon>
        <taxon>Sordariales</taxon>
        <taxon>Chaetomiaceae</taxon>
        <taxon>Chaetomium</taxon>
    </lineage>
</organism>
<feature type="region of interest" description="Disordered" evidence="1">
    <location>
        <begin position="547"/>
        <end position="669"/>
    </location>
</feature>
<dbReference type="InterPro" id="IPR011992">
    <property type="entry name" value="EF-hand-dom_pair"/>
</dbReference>
<feature type="compositionally biased region" description="Low complexity" evidence="1">
    <location>
        <begin position="52"/>
        <end position="61"/>
    </location>
</feature>
<dbReference type="CDD" id="cd00052">
    <property type="entry name" value="EH"/>
    <property type="match status" value="1"/>
</dbReference>
<feature type="compositionally biased region" description="Gly residues" evidence="1">
    <location>
        <begin position="164"/>
        <end position="174"/>
    </location>
</feature>
<comment type="caution">
    <text evidence="3">The sequence shown here is derived from an EMBL/GenBank/DDBJ whole genome shotgun (WGS) entry which is preliminary data.</text>
</comment>
<feature type="compositionally biased region" description="Basic and acidic residues" evidence="1">
    <location>
        <begin position="702"/>
        <end position="722"/>
    </location>
</feature>
<reference evidence="3" key="1">
    <citation type="journal article" date="2023" name="Mol. Phylogenet. Evol.">
        <title>Genome-scale phylogeny and comparative genomics of the fungal order Sordariales.</title>
        <authorList>
            <person name="Hensen N."/>
            <person name="Bonometti L."/>
            <person name="Westerberg I."/>
            <person name="Brannstrom I.O."/>
            <person name="Guillou S."/>
            <person name="Cros-Aarteil S."/>
            <person name="Calhoun S."/>
            <person name="Haridas S."/>
            <person name="Kuo A."/>
            <person name="Mondo S."/>
            <person name="Pangilinan J."/>
            <person name="Riley R."/>
            <person name="LaButti K."/>
            <person name="Andreopoulos B."/>
            <person name="Lipzen A."/>
            <person name="Chen C."/>
            <person name="Yan M."/>
            <person name="Daum C."/>
            <person name="Ng V."/>
            <person name="Clum A."/>
            <person name="Steindorff A."/>
            <person name="Ohm R.A."/>
            <person name="Martin F."/>
            <person name="Silar P."/>
            <person name="Natvig D.O."/>
            <person name="Lalanne C."/>
            <person name="Gautier V."/>
            <person name="Ament-Velasquez S.L."/>
            <person name="Kruys A."/>
            <person name="Hutchinson M.I."/>
            <person name="Powell A.J."/>
            <person name="Barry K."/>
            <person name="Miller A.N."/>
            <person name="Grigoriev I.V."/>
            <person name="Debuchy R."/>
            <person name="Gladieux P."/>
            <person name="Hiltunen Thoren M."/>
            <person name="Johannesson H."/>
        </authorList>
    </citation>
    <scope>NUCLEOTIDE SEQUENCE</scope>
    <source>
        <strain evidence="3">CBS 333.67</strain>
    </source>
</reference>
<feature type="compositionally biased region" description="Polar residues" evidence="1">
    <location>
        <begin position="439"/>
        <end position="480"/>
    </location>
</feature>
<feature type="compositionally biased region" description="Low complexity" evidence="1">
    <location>
        <begin position="495"/>
        <end position="506"/>
    </location>
</feature>
<accession>A0AAJ0GLT3</accession>
<dbReference type="AlphaFoldDB" id="A0AAJ0GLT3"/>
<dbReference type="SUPFAM" id="SSF47473">
    <property type="entry name" value="EF-hand"/>
    <property type="match status" value="1"/>
</dbReference>
<dbReference type="EMBL" id="JAUDZG010000007">
    <property type="protein sequence ID" value="KAK3302293.1"/>
    <property type="molecule type" value="Genomic_DNA"/>
</dbReference>
<feature type="compositionally biased region" description="Basic residues" evidence="1">
    <location>
        <begin position="655"/>
        <end position="667"/>
    </location>
</feature>
<feature type="compositionally biased region" description="Polar residues" evidence="1">
    <location>
        <begin position="581"/>
        <end position="591"/>
    </location>
</feature>
<feature type="compositionally biased region" description="Low complexity" evidence="1">
    <location>
        <begin position="112"/>
        <end position="127"/>
    </location>
</feature>
<feature type="compositionally biased region" description="Basic and acidic residues" evidence="1">
    <location>
        <begin position="298"/>
        <end position="308"/>
    </location>
</feature>
<dbReference type="RefSeq" id="XP_062718073.1">
    <property type="nucleotide sequence ID" value="XM_062870566.1"/>
</dbReference>
<evidence type="ECO:0000256" key="1">
    <source>
        <dbReference type="SAM" id="MobiDB-lite"/>
    </source>
</evidence>
<feature type="region of interest" description="Disordered" evidence="1">
    <location>
        <begin position="1"/>
        <end position="175"/>
    </location>
</feature>
<feature type="domain" description="EH" evidence="2">
    <location>
        <begin position="738"/>
        <end position="802"/>
    </location>
</feature>
<sequence>MQPPPSPTRNSQNHGRGAPTAHSTTASALSASGNNANPAISTALQGATLAFNNNNNNNNNNQRKTVAGGSSGPQPPPSRTHNAAQGASHSTNTAGQAQQGTERRGREKVNGALLAATHAAAPRPRSAGESGNTATATAGLSRQVTGASAGRGGTVQETAPGPTPGGEGGGGHLHGGMVAQRLAELHAACGNGSALLLAPGGGRLSAASPSPSPSLIAATLAASRSASPVRIPSPQPSLEGGRRVARSRGQSVGSASVMTGGSLGLGGTRAGERRAEAEGPDTAPIPPTTSLVSLFESRNGRDDVDPVKRRAPLLVRQVGAEKALQEQQKVEPRPRPKPKPKVLPTQGGNLRSSDGKSQLPQTDTLNSQQLADPKPTADRDMRPSTPSSTHAHRYPPKVVSPRPKAPVKTPRLKSPTAARRASSTPKMAESTVRLAPLGAQSSPKGASFQESQEPTATLRRLSQSSASSDDTFVSASSVQSWAMPPTREAGKASDRPAQPRQRPPAQTERSTLDLHHLPARNASTPNLTLSSLTNAIVAGNLASSRLTSTTTAHSMSHPPPVPAPRRSGGGGGRSPLQPQRTAESVRSQQAQGAAAHKQRQQRTGGSMLLPTLRGPHPSLSDDEDARRRMHHHHHGHGHHHGGRRSATKALLSGGNRKHAHHEGSRRRWRDEVTARERRRYEAVWASNRGLFLRPGWGFSSGQDHHPDGDGHDNGHDGDRGRAGEGTPEAELVVNIVVRDIWSRSRLPPDELAEVWDLVDRQGRGTLGKEEFVVGMWLIDQRLRGRKIPARVGQSVWDSVTAGGRHGVVVPPPPSSYGKGGKERKKRER</sequence>
<reference evidence="3" key="2">
    <citation type="submission" date="2023-06" db="EMBL/GenBank/DDBJ databases">
        <authorList>
            <consortium name="Lawrence Berkeley National Laboratory"/>
            <person name="Mondo S.J."/>
            <person name="Hensen N."/>
            <person name="Bonometti L."/>
            <person name="Westerberg I."/>
            <person name="Brannstrom I.O."/>
            <person name="Guillou S."/>
            <person name="Cros-Aarteil S."/>
            <person name="Calhoun S."/>
            <person name="Haridas S."/>
            <person name="Kuo A."/>
            <person name="Pangilinan J."/>
            <person name="Riley R."/>
            <person name="Labutti K."/>
            <person name="Andreopoulos B."/>
            <person name="Lipzen A."/>
            <person name="Chen C."/>
            <person name="Yanf M."/>
            <person name="Daum C."/>
            <person name="Ng V."/>
            <person name="Clum A."/>
            <person name="Steindorff A."/>
            <person name="Ohm R."/>
            <person name="Martin F."/>
            <person name="Silar P."/>
            <person name="Natvig D."/>
            <person name="Lalanne C."/>
            <person name="Gautier V."/>
            <person name="Ament-Velasquez S.L."/>
            <person name="Kruys A."/>
            <person name="Hutchinson M.I."/>
            <person name="Powell A.J."/>
            <person name="Barry K."/>
            <person name="Miller A.N."/>
            <person name="Grigoriev I.V."/>
            <person name="Debuchy R."/>
            <person name="Gladieux P."/>
            <person name="Thoren M.H."/>
            <person name="Johannesson H."/>
        </authorList>
    </citation>
    <scope>NUCLEOTIDE SEQUENCE</scope>
    <source>
        <strain evidence="3">CBS 333.67</strain>
    </source>
</reference>
<feature type="compositionally biased region" description="Polar residues" evidence="1">
    <location>
        <begin position="79"/>
        <end position="100"/>
    </location>
</feature>
<dbReference type="GeneID" id="87889395"/>
<evidence type="ECO:0000313" key="3">
    <source>
        <dbReference type="EMBL" id="KAK3302293.1"/>
    </source>
</evidence>
<evidence type="ECO:0000259" key="2">
    <source>
        <dbReference type="PROSITE" id="PS50031"/>
    </source>
</evidence>
<dbReference type="Gene3D" id="1.10.238.10">
    <property type="entry name" value="EF-hand"/>
    <property type="match status" value="1"/>
</dbReference>
<evidence type="ECO:0000313" key="4">
    <source>
        <dbReference type="Proteomes" id="UP001273166"/>
    </source>
</evidence>
<dbReference type="InterPro" id="IPR000261">
    <property type="entry name" value="EH_dom"/>
</dbReference>